<sequence length="1577" mass="172695">MTTAAEISHLQRNGLYSSANEHDACGVGFVAHIKGEKSHNIVQQGLKILENLDHRGAVGADKLMGDGAGILIQLPDALYREEMAKQGVELPPQGEYGVGMVFLPKEHASRLACEQELERAVKAEGQVLLGWRDVPVDTAMPMSPAVRAKEPILRQVFIGRGADVVVQDALERKLYVIRKTASAAIQNLQLKHSKEYYVPSMSSRTVVYKGLLLADQVGTYYLDLKDARCVSALALVHQRFSTNTFPEWPLAHPYRYVAHNGEINTVKGNYNWMKAREGVMSSPVLGADLKKLYPISFASQSDTATFDNCLELLTMAGYPIYQAVMMMIPEPWEQHTTMDERRKAFYEYHAAMLEPWDGPASIVFTDGRQIGATLDRNGLRPSRYCVTDDDLVIMASESGVLPVPENKIVRKWRLQPGKMFLIDLEQGRMIDDEELKASLAASKPYKQWIENLRIKLDDLTDTTGTIPHSDLDLLDRQQAFGYSQEDIKFLMSPMAQAGEEAIGSMGNDSPLAVLSSKNKPLYNYFKQLFAQVTNPPIDPIREAIVMSLVSFIGPKPNLLDINQVNPPLRLEVSQPVLDFADMAKLRDIETITHGKFRSYTLDITYPLAWGHEGVEAKLASLNAEAVDAIKGGKNILIISDRAVSSTQVAIPALLALSSIHQHLVREGLRTTAGLVVETGSAREVHHFGVLAGYGAEAVHPYLAMETLVSIHKDLPGDLSPDKAIYNYVKAVGKGLSKIMSKMGVSTYMSYCGAQLFEAIGLNSDTVEKYFTGTASRVEGIGVFEIAEEAIRMHKAAFGDDPVLENMLDAGGEYAWRARGEEHMWTPDAIAKLQHASRANNWNTYKEYAQLINDQSRRHMTLRGLFEFKLEPSKAIPIDEVEPAKEIVKRFATGAMSLGSISTEAHATLAVAMNRIGGKSNTGEGGEDPARYRQELKGIPINQGQTLGDIIGQEQVEVDYQLQQGDSLRSRIKQVASGRFGVTAEYLVSADQVQIKMAQGAKPGEGGQLPGGKVSKYIGFLRHSVPGVGLISPPPHHDIYSIEDLAQLIHDLKNVSPHSSISVKLVSEVGVGTIAAGVAKCKADHVVIAGHDGGTGASPWSSIKHAGSPWEIGLAETQQTLVLNRLRSRIRVQADGQMKTGRDVVIGALLGADEFGFATAPLVVEGCIMMRKCHLNTCPVGVATQDPVLRKKFSGKPEHVVNYFFFVAEEVRQIMAQLGIRKFDDLIGRADLLDMKKGIAHWKARGLDFGRLFAQPQVPAEVPRLHTETQDHRLEKSLDNVLIAKSRPAIERGEKVQFMEVARNVNRSVGAMLSGAVTKAHPEGLPDDTIRIQLEGTGGQSFGAFLTRGITLYLIGDANDYTGKGLSGGRIVVRPSIDFRGEATKNIIIGNTALYGATTGEAFFSGVAGERFAVRLSGATTVVEGTGDHGCEYMTGGTVVVLGKTGRNFAAGMSGGVAYVYDEDGQFAKRCNTAMVSLEKVHAAAEQKASAGRTRLHKDQHDEVLLKKLLEDHNRWTGSKRARELLDNWEQARGRFVKVFPNEYKRALAEMYEREVEEASAGTNAHVAMKHDAPVAAK</sequence>
<dbReference type="Pfam" id="PF01645">
    <property type="entry name" value="Glu_synthase"/>
    <property type="match status" value="1"/>
</dbReference>
<keyword evidence="13" id="KW-0003">3Fe-4S</keyword>
<evidence type="ECO:0000256" key="10">
    <source>
        <dbReference type="ARBA" id="ARBA00023004"/>
    </source>
</evidence>
<dbReference type="Gene3D" id="3.20.20.70">
    <property type="entry name" value="Aldolase class I"/>
    <property type="match status" value="2"/>
</dbReference>
<dbReference type="InterPro" id="IPR006982">
    <property type="entry name" value="Glu_synth_centr_N"/>
</dbReference>
<dbReference type="CDD" id="cd00713">
    <property type="entry name" value="GltS"/>
    <property type="match status" value="1"/>
</dbReference>
<evidence type="ECO:0000256" key="4">
    <source>
        <dbReference type="ARBA" id="ARBA00022605"/>
    </source>
</evidence>
<comment type="caution">
    <text evidence="16">The sequence shown here is derived from an EMBL/GenBank/DDBJ whole genome shotgun (WGS) entry which is preliminary data.</text>
</comment>
<feature type="domain" description="Glutamine amidotransferase type-2" evidence="15">
    <location>
        <begin position="25"/>
        <end position="425"/>
    </location>
</feature>
<evidence type="ECO:0000256" key="14">
    <source>
        <dbReference type="ARBA" id="ARBA00029440"/>
    </source>
</evidence>
<evidence type="ECO:0000256" key="11">
    <source>
        <dbReference type="ARBA" id="ARBA00023014"/>
    </source>
</evidence>
<dbReference type="Pfam" id="PF04898">
    <property type="entry name" value="Glu_syn_central"/>
    <property type="match status" value="1"/>
</dbReference>
<name>A0ABR9SCI4_9BURK</name>
<evidence type="ECO:0000256" key="3">
    <source>
        <dbReference type="ARBA" id="ARBA00009716"/>
    </source>
</evidence>
<comment type="similarity">
    <text evidence="3">Belongs to the glutamate synthase family.</text>
</comment>
<keyword evidence="17" id="KW-1185">Reference proteome</keyword>
<keyword evidence="5" id="KW-0285">Flavoprotein</keyword>
<evidence type="ECO:0000259" key="15">
    <source>
        <dbReference type="PROSITE" id="PS51278"/>
    </source>
</evidence>
<dbReference type="InterPro" id="IPR002489">
    <property type="entry name" value="Glu_synth_asu_C"/>
</dbReference>
<evidence type="ECO:0000313" key="17">
    <source>
        <dbReference type="Proteomes" id="UP000715965"/>
    </source>
</evidence>
<evidence type="ECO:0000256" key="5">
    <source>
        <dbReference type="ARBA" id="ARBA00022630"/>
    </source>
</evidence>
<comment type="pathway">
    <text evidence="14">Amino-acid biosynthesis.</text>
</comment>
<dbReference type="InterPro" id="IPR013785">
    <property type="entry name" value="Aldolase_TIM"/>
</dbReference>
<dbReference type="CDD" id="cd02808">
    <property type="entry name" value="GltS_FMN"/>
    <property type="match status" value="1"/>
</dbReference>
<dbReference type="PANTHER" id="PTHR11938">
    <property type="entry name" value="FAD NADPH DEHYDROGENASE/OXIDOREDUCTASE"/>
    <property type="match status" value="1"/>
</dbReference>
<keyword evidence="9" id="KW-0560">Oxidoreductase</keyword>
<keyword evidence="7" id="KW-0479">Metal-binding</keyword>
<evidence type="ECO:0000256" key="13">
    <source>
        <dbReference type="ARBA" id="ARBA00023291"/>
    </source>
</evidence>
<keyword evidence="6" id="KW-0288">FMN</keyword>
<evidence type="ECO:0000256" key="8">
    <source>
        <dbReference type="ARBA" id="ARBA00022962"/>
    </source>
</evidence>
<keyword evidence="8" id="KW-0315">Glutamine amidotransferase</keyword>
<keyword evidence="12" id="KW-0314">Glutamate biosynthesis</keyword>
<organism evidence="16 17">
    <name type="scientific">Ramlibacter aquaticus</name>
    <dbReference type="NCBI Taxonomy" id="2780094"/>
    <lineage>
        <taxon>Bacteria</taxon>
        <taxon>Pseudomonadati</taxon>
        <taxon>Pseudomonadota</taxon>
        <taxon>Betaproteobacteria</taxon>
        <taxon>Burkholderiales</taxon>
        <taxon>Comamonadaceae</taxon>
        <taxon>Ramlibacter</taxon>
    </lineage>
</organism>
<dbReference type="InterPro" id="IPR036485">
    <property type="entry name" value="Glu_synth_asu_C_sf"/>
</dbReference>
<evidence type="ECO:0000256" key="7">
    <source>
        <dbReference type="ARBA" id="ARBA00022723"/>
    </source>
</evidence>
<evidence type="ECO:0000256" key="6">
    <source>
        <dbReference type="ARBA" id="ARBA00022643"/>
    </source>
</evidence>
<dbReference type="Proteomes" id="UP000715965">
    <property type="component" value="Unassembled WGS sequence"/>
</dbReference>
<dbReference type="InterPro" id="IPR017932">
    <property type="entry name" value="GATase_2_dom"/>
</dbReference>
<dbReference type="InterPro" id="IPR050711">
    <property type="entry name" value="ET-N_metabolism_enzyme"/>
</dbReference>
<reference evidence="16 17" key="1">
    <citation type="submission" date="2020-10" db="EMBL/GenBank/DDBJ databases">
        <title>Draft genome of Ramlibacter aquaticus LMG 30558.</title>
        <authorList>
            <person name="Props R."/>
        </authorList>
    </citation>
    <scope>NUCLEOTIDE SEQUENCE [LARGE SCALE GENOMIC DNA]</scope>
    <source>
        <strain evidence="16 17">LMG 30558</strain>
    </source>
</reference>
<dbReference type="SUPFAM" id="SSF51395">
    <property type="entry name" value="FMN-linked oxidoreductases"/>
    <property type="match status" value="1"/>
</dbReference>
<dbReference type="Pfam" id="PF01493">
    <property type="entry name" value="GXGXG"/>
    <property type="match status" value="1"/>
</dbReference>
<dbReference type="PROSITE" id="PS51278">
    <property type="entry name" value="GATASE_TYPE_2"/>
    <property type="match status" value="1"/>
</dbReference>
<dbReference type="InterPro" id="IPR002932">
    <property type="entry name" value="Glu_synthdom"/>
</dbReference>
<evidence type="ECO:0000313" key="16">
    <source>
        <dbReference type="EMBL" id="MBE7940010.1"/>
    </source>
</evidence>
<keyword evidence="11" id="KW-0411">Iron-sulfur</keyword>
<dbReference type="PANTHER" id="PTHR11938:SF133">
    <property type="entry name" value="GLUTAMATE SYNTHASE (NADH)"/>
    <property type="match status" value="1"/>
</dbReference>
<dbReference type="SUPFAM" id="SSF56235">
    <property type="entry name" value="N-terminal nucleophile aminohydrolases (Ntn hydrolases)"/>
    <property type="match status" value="1"/>
</dbReference>
<dbReference type="CDD" id="cd00982">
    <property type="entry name" value="gltB_C"/>
    <property type="match status" value="1"/>
</dbReference>
<comment type="cofactor">
    <cofactor evidence="2">
        <name>[3Fe-4S] cluster</name>
        <dbReference type="ChEBI" id="CHEBI:21137"/>
    </cofactor>
</comment>
<protein>
    <submittedName>
        <fullName evidence="16">Glutamate synthase subunit alpha</fullName>
    </submittedName>
</protein>
<dbReference type="SUPFAM" id="SSF69336">
    <property type="entry name" value="Alpha subunit of glutamate synthase, C-terminal domain"/>
    <property type="match status" value="1"/>
</dbReference>
<dbReference type="Gene3D" id="3.60.20.10">
    <property type="entry name" value="Glutamine Phosphoribosylpyrophosphate, subunit 1, domain 1"/>
    <property type="match status" value="1"/>
</dbReference>
<gene>
    <name evidence="16" type="ORF">IM725_05400</name>
</gene>
<dbReference type="InterPro" id="IPR029055">
    <property type="entry name" value="Ntn_hydrolases_N"/>
</dbReference>
<evidence type="ECO:0000256" key="1">
    <source>
        <dbReference type="ARBA" id="ARBA00001917"/>
    </source>
</evidence>
<dbReference type="Gene3D" id="2.160.20.60">
    <property type="entry name" value="Glutamate synthase, alpha subunit, C-terminal domain"/>
    <property type="match status" value="1"/>
</dbReference>
<dbReference type="RefSeq" id="WP_193779553.1">
    <property type="nucleotide sequence ID" value="NZ_JADDOJ010000014.1"/>
</dbReference>
<evidence type="ECO:0000256" key="9">
    <source>
        <dbReference type="ARBA" id="ARBA00023002"/>
    </source>
</evidence>
<dbReference type="EMBL" id="JADDOJ010000014">
    <property type="protein sequence ID" value="MBE7940010.1"/>
    <property type="molecule type" value="Genomic_DNA"/>
</dbReference>
<dbReference type="Pfam" id="PF00310">
    <property type="entry name" value="GATase_2"/>
    <property type="match status" value="1"/>
</dbReference>
<evidence type="ECO:0000256" key="2">
    <source>
        <dbReference type="ARBA" id="ARBA00001927"/>
    </source>
</evidence>
<keyword evidence="10" id="KW-0408">Iron</keyword>
<accession>A0ABR9SCI4</accession>
<comment type="cofactor">
    <cofactor evidence="1">
        <name>FMN</name>
        <dbReference type="ChEBI" id="CHEBI:58210"/>
    </cofactor>
</comment>
<proteinExistence type="inferred from homology"/>
<evidence type="ECO:0000256" key="12">
    <source>
        <dbReference type="ARBA" id="ARBA00023164"/>
    </source>
</evidence>
<keyword evidence="4" id="KW-0028">Amino-acid biosynthesis</keyword>